<dbReference type="Gene3D" id="2.30.40.10">
    <property type="entry name" value="Urease, subunit C, domain 1"/>
    <property type="match status" value="1"/>
</dbReference>
<dbReference type="Gene3D" id="3.30.110.90">
    <property type="entry name" value="Amidohydrolase"/>
    <property type="match status" value="1"/>
</dbReference>
<dbReference type="InterPro" id="IPR032466">
    <property type="entry name" value="Metal_Hydrolase"/>
</dbReference>
<evidence type="ECO:0000313" key="3">
    <source>
        <dbReference type="EMBL" id="MVO78166.1"/>
    </source>
</evidence>
<dbReference type="InterPro" id="IPR006680">
    <property type="entry name" value="Amidohydro-rel"/>
</dbReference>
<keyword evidence="4" id="KW-1185">Reference proteome</keyword>
<dbReference type="Gene3D" id="1.20.58.520">
    <property type="entry name" value="Amidohydrolase"/>
    <property type="match status" value="1"/>
</dbReference>
<sequence>MIRTERGKKGPPVRDPIRMAVPKLVLAMAAIVATAPLAAAPAVTTVFTHVAVVTMQDATALNNRVVEVRGNTIAAIRPARGYRAPKGARVIDGRGMFLMPGLADMHTHVAEYQTQPDFLAHYLAYGVTTIRTLSGNPDLLRLRDVIAHRERLAPRLWVSGPIITGPQGAAGDGGPQKIVVRTAEEARAAVDRQIDAGYDLVKLYDGLSQEAFLAAAREAKSRGFYSIGHLPDQMPLDMALASGLDEIAHADELVSYHWIGYDPARQYSSDGIAPLGIDRGTIPATVALIRENRVAVVSNLITDQTVYEGIADTTALLSAPQYREVPRPLLDRWRTQGRFVKWRGQGPYRRDTIQPFLQQLVLQMQRAGIVLTVGSDLGVEGMVPGFHLVRDVQLLEEAGLTPFEALSAATRNAAAVAARMGKPANWGRVAIGYRADLVLLGGNPLSSTRNLWLVKGVMLAGEWIPPDRLAELKRAGVPRFGERQLSAKR</sequence>
<dbReference type="InterPro" id="IPR011059">
    <property type="entry name" value="Metal-dep_hydrolase_composite"/>
</dbReference>
<proteinExistence type="predicted"/>
<dbReference type="SUPFAM" id="SSF51338">
    <property type="entry name" value="Composite domain of metallo-dependent hydrolases"/>
    <property type="match status" value="1"/>
</dbReference>
<reference evidence="3 4" key="1">
    <citation type="submission" date="2019-12" db="EMBL/GenBank/DDBJ databases">
        <authorList>
            <person name="Huq M.A."/>
        </authorList>
    </citation>
    <scope>NUCLEOTIDE SEQUENCE [LARGE SCALE GENOMIC DNA]</scope>
    <source>
        <strain evidence="3 4">MAH-20</strain>
    </source>
</reference>
<evidence type="ECO:0000256" key="1">
    <source>
        <dbReference type="SAM" id="SignalP"/>
    </source>
</evidence>
<feature type="chain" id="PRO_5026135111" evidence="1">
    <location>
        <begin position="39"/>
        <end position="489"/>
    </location>
</feature>
<dbReference type="Proteomes" id="UP000441389">
    <property type="component" value="Unassembled WGS sequence"/>
</dbReference>
<dbReference type="EMBL" id="WQMS01000012">
    <property type="protein sequence ID" value="MVO78166.1"/>
    <property type="molecule type" value="Genomic_DNA"/>
</dbReference>
<gene>
    <name evidence="3" type="ORF">GON01_09495</name>
</gene>
<dbReference type="SUPFAM" id="SSF51556">
    <property type="entry name" value="Metallo-dependent hydrolases"/>
    <property type="match status" value="1"/>
</dbReference>
<keyword evidence="3" id="KW-0378">Hydrolase</keyword>
<dbReference type="PANTHER" id="PTHR43135:SF3">
    <property type="entry name" value="ALPHA-D-RIBOSE 1-METHYLPHOSPHONATE 5-TRIPHOSPHATE DIPHOSPHATASE"/>
    <property type="match status" value="1"/>
</dbReference>
<organism evidence="3 4">
    <name type="scientific">Sphingomonas horti</name>
    <dbReference type="NCBI Taxonomy" id="2682842"/>
    <lineage>
        <taxon>Bacteria</taxon>
        <taxon>Pseudomonadati</taxon>
        <taxon>Pseudomonadota</taxon>
        <taxon>Alphaproteobacteria</taxon>
        <taxon>Sphingomonadales</taxon>
        <taxon>Sphingomonadaceae</taxon>
        <taxon>Sphingomonas</taxon>
    </lineage>
</organism>
<accession>A0A6I4J1J4</accession>
<comment type="caution">
    <text evidence="3">The sequence shown here is derived from an EMBL/GenBank/DDBJ whole genome shotgun (WGS) entry which is preliminary data.</text>
</comment>
<evidence type="ECO:0000259" key="2">
    <source>
        <dbReference type="Pfam" id="PF01979"/>
    </source>
</evidence>
<dbReference type="Pfam" id="PF01979">
    <property type="entry name" value="Amidohydro_1"/>
    <property type="match status" value="1"/>
</dbReference>
<protein>
    <submittedName>
        <fullName evidence="3">Amidohydrolase family protein</fullName>
    </submittedName>
</protein>
<keyword evidence="1" id="KW-0732">Signal</keyword>
<name>A0A6I4J1J4_9SPHN</name>
<dbReference type="InterPro" id="IPR051781">
    <property type="entry name" value="Metallo-dep_Hydrolase"/>
</dbReference>
<feature type="signal peptide" evidence="1">
    <location>
        <begin position="1"/>
        <end position="38"/>
    </location>
</feature>
<evidence type="ECO:0000313" key="4">
    <source>
        <dbReference type="Proteomes" id="UP000441389"/>
    </source>
</evidence>
<feature type="domain" description="Amidohydrolase-related" evidence="2">
    <location>
        <begin position="97"/>
        <end position="463"/>
    </location>
</feature>
<dbReference type="AlphaFoldDB" id="A0A6I4J1J4"/>
<dbReference type="GO" id="GO:0016810">
    <property type="term" value="F:hydrolase activity, acting on carbon-nitrogen (but not peptide) bonds"/>
    <property type="evidence" value="ECO:0007669"/>
    <property type="project" value="InterPro"/>
</dbReference>
<dbReference type="PANTHER" id="PTHR43135">
    <property type="entry name" value="ALPHA-D-RIBOSE 1-METHYLPHOSPHONATE 5-TRIPHOSPHATE DIPHOSPHATASE"/>
    <property type="match status" value="1"/>
</dbReference>
<dbReference type="Gene3D" id="3.40.50.10910">
    <property type="entry name" value="Amidohydrolase"/>
    <property type="match status" value="1"/>
</dbReference>
<dbReference type="RefSeq" id="WP_157027144.1">
    <property type="nucleotide sequence ID" value="NZ_WQMS01000012.1"/>
</dbReference>